<dbReference type="EMBL" id="SMAP01000001">
    <property type="protein sequence ID" value="TCT26069.1"/>
    <property type="molecule type" value="Genomic_DNA"/>
</dbReference>
<feature type="signal peptide" evidence="1">
    <location>
        <begin position="1"/>
        <end position="22"/>
    </location>
</feature>
<sequence length="85" mass="8677">MNTVLPSIALAVTLLFASSAFATPQATAAKPAAASAKGEVQSANRCRDGKGKFIKCEAAAKPAKQACRDDKGKFIKCPAAPAAKK</sequence>
<proteinExistence type="predicted"/>
<reference evidence="2 3" key="1">
    <citation type="submission" date="2019-03" db="EMBL/GenBank/DDBJ databases">
        <title>Genomic Encyclopedia of Type Strains, Phase IV (KMG-IV): sequencing the most valuable type-strain genomes for metagenomic binning, comparative biology and taxonomic classification.</title>
        <authorList>
            <person name="Goeker M."/>
        </authorList>
    </citation>
    <scope>NUCLEOTIDE SEQUENCE [LARGE SCALE GENOMIC DNA]</scope>
    <source>
        <strain evidence="2 3">DSM 13605</strain>
    </source>
</reference>
<organism evidence="2 3">
    <name type="scientific">Thermomonas haemolytica</name>
    <dbReference type="NCBI Taxonomy" id="141949"/>
    <lineage>
        <taxon>Bacteria</taxon>
        <taxon>Pseudomonadati</taxon>
        <taxon>Pseudomonadota</taxon>
        <taxon>Gammaproteobacteria</taxon>
        <taxon>Lysobacterales</taxon>
        <taxon>Lysobacteraceae</taxon>
        <taxon>Thermomonas</taxon>
    </lineage>
</organism>
<dbReference type="OrthoDB" id="6028441at2"/>
<keyword evidence="1" id="KW-0732">Signal</keyword>
<evidence type="ECO:0000313" key="3">
    <source>
        <dbReference type="Proteomes" id="UP000295414"/>
    </source>
</evidence>
<name>A0A4R3NFP8_9GAMM</name>
<evidence type="ECO:0008006" key="4">
    <source>
        <dbReference type="Google" id="ProtNLM"/>
    </source>
</evidence>
<keyword evidence="3" id="KW-1185">Reference proteome</keyword>
<dbReference type="AlphaFoldDB" id="A0A4R3NFP8"/>
<gene>
    <name evidence="2" type="ORF">EDC34_101396</name>
</gene>
<dbReference type="RefSeq" id="WP_114959175.1">
    <property type="nucleotide sequence ID" value="NZ_MSZW01000031.1"/>
</dbReference>
<comment type="caution">
    <text evidence="2">The sequence shown here is derived from an EMBL/GenBank/DDBJ whole genome shotgun (WGS) entry which is preliminary data.</text>
</comment>
<evidence type="ECO:0000256" key="1">
    <source>
        <dbReference type="SAM" id="SignalP"/>
    </source>
</evidence>
<feature type="chain" id="PRO_5020243023" description="PsiF repeat-containing protein" evidence="1">
    <location>
        <begin position="23"/>
        <end position="85"/>
    </location>
</feature>
<evidence type="ECO:0000313" key="2">
    <source>
        <dbReference type="EMBL" id="TCT26069.1"/>
    </source>
</evidence>
<dbReference type="Proteomes" id="UP000295414">
    <property type="component" value="Unassembled WGS sequence"/>
</dbReference>
<accession>A0A4R3NFP8</accession>
<protein>
    <recommendedName>
        <fullName evidence="4">PsiF repeat-containing protein</fullName>
    </recommendedName>
</protein>